<feature type="transmembrane region" description="Helical" evidence="1">
    <location>
        <begin position="139"/>
        <end position="159"/>
    </location>
</feature>
<accession>A0A6B8VK99</accession>
<feature type="transmembrane region" description="Helical" evidence="1">
    <location>
        <begin position="519"/>
        <end position="538"/>
    </location>
</feature>
<keyword evidence="1" id="KW-0812">Transmembrane</keyword>
<reference evidence="3" key="1">
    <citation type="submission" date="2019-11" db="EMBL/GenBank/DDBJ databases">
        <title>Complete genome sequence of Corynebacterium kalinowskii 1959, a novel Corynebacterium species isolated from soil of a small paddock in Vilsendorf, Germany.</title>
        <authorList>
            <person name="Schaffert L."/>
            <person name="Ruwe M."/>
            <person name="Milse J."/>
            <person name="Hanuschka K."/>
            <person name="Ortseifen V."/>
            <person name="Droste J."/>
            <person name="Brandt D."/>
            <person name="Schlueter L."/>
            <person name="Kutter Y."/>
            <person name="Vinke S."/>
            <person name="Viehoefer P."/>
            <person name="Jacob L."/>
            <person name="Luebke N.-C."/>
            <person name="Schulte-Berndt E."/>
            <person name="Hain C."/>
            <person name="Linder M."/>
            <person name="Schmidt P."/>
            <person name="Wollenschlaeger L."/>
            <person name="Luttermann T."/>
            <person name="Thieme E."/>
            <person name="Hassa J."/>
            <person name="Haak M."/>
            <person name="Wittchen M."/>
            <person name="Mentz A."/>
            <person name="Persicke M."/>
            <person name="Busche T."/>
            <person name="Ruckert C."/>
        </authorList>
    </citation>
    <scope>NUCLEOTIDE SEQUENCE [LARGE SCALE GENOMIC DNA]</scope>
    <source>
        <strain evidence="3">1959</strain>
    </source>
</reference>
<proteinExistence type="predicted"/>
<gene>
    <name evidence="2" type="ORF">CKALI_05100</name>
</gene>
<feature type="transmembrane region" description="Helical" evidence="1">
    <location>
        <begin position="363"/>
        <end position="383"/>
    </location>
</feature>
<dbReference type="RefSeq" id="WP_156192266.1">
    <property type="nucleotide sequence ID" value="NZ_CP046452.1"/>
</dbReference>
<organism evidence="2 3">
    <name type="scientific">Corynebacterium kalinowskii</name>
    <dbReference type="NCBI Taxonomy" id="2675216"/>
    <lineage>
        <taxon>Bacteria</taxon>
        <taxon>Bacillati</taxon>
        <taxon>Actinomycetota</taxon>
        <taxon>Actinomycetes</taxon>
        <taxon>Mycobacteriales</taxon>
        <taxon>Corynebacteriaceae</taxon>
        <taxon>Corynebacterium</taxon>
    </lineage>
</organism>
<feature type="transmembrane region" description="Helical" evidence="1">
    <location>
        <begin position="257"/>
        <end position="277"/>
    </location>
</feature>
<protein>
    <recommendedName>
        <fullName evidence="4">DUF2339 domain-containing protein</fullName>
    </recommendedName>
</protein>
<feature type="transmembrane region" description="Helical" evidence="1">
    <location>
        <begin position="165"/>
        <end position="182"/>
    </location>
</feature>
<evidence type="ECO:0008006" key="4">
    <source>
        <dbReference type="Google" id="ProtNLM"/>
    </source>
</evidence>
<dbReference type="Proteomes" id="UP000427071">
    <property type="component" value="Chromosome"/>
</dbReference>
<feature type="transmembrane region" description="Helical" evidence="1">
    <location>
        <begin position="424"/>
        <end position="441"/>
    </location>
</feature>
<sequence>MKLNPNEDAQLRQVAKKLQEAEALLGDVRELLFTLYESQDQAVQPAPAPKPVPVAPPLLRPAAVEKPAKPVSAEKVVIRLVAAAGVFVTLLGVAFLLWLVWNLVGPLGRVVAAWLISVLLFVGAVLVRHFKLANEGRIAFATASQLTSSLTVMATVSLLHWWTPLTGAIVLLLLLAFFAGVARLWNSELMLIITNLAGFALFIGYVFFGDFFSFPVIAPVLFLAVASMQRQWFTARTLAAACGPIAVLVAATDEANVNHAFPISLTVLLGVAVFVAVPLIDDWRSRSDIYLGCYSPVAMLLIGGVFADTFLELTIMIFLFVAFALLSVMFHGAHAVAPLTALPIVYLFWWAKAPELGSGSLIAQPWLVALYFLVASGFAWWLGRNNRYSWYPWASMFVVSLIISGELAMAVFTRKPLWLTDHVALVQVLTISVFIGVVLLVRRALQGFSPVALVIIGLGGLHLSTLVVVGLSTYVFGLLGDDGMRLGYLLGHAAVSLLWLLLGAYILIITRKLSERTSLMVGLVLTLASLFKLLFFDMSTLDSFIRFITFLFEGVLLLVIASLRARRTKTLQQVPQESAGMGPHY</sequence>
<dbReference type="KEGG" id="ckw:CKALI_05100"/>
<keyword evidence="3" id="KW-1185">Reference proteome</keyword>
<evidence type="ECO:0000313" key="3">
    <source>
        <dbReference type="Proteomes" id="UP000427071"/>
    </source>
</evidence>
<feature type="transmembrane region" description="Helical" evidence="1">
    <location>
        <begin position="76"/>
        <end position="101"/>
    </location>
</feature>
<keyword evidence="1" id="KW-1133">Transmembrane helix</keyword>
<feature type="transmembrane region" description="Helical" evidence="1">
    <location>
        <begin position="335"/>
        <end position="351"/>
    </location>
</feature>
<evidence type="ECO:0000313" key="2">
    <source>
        <dbReference type="EMBL" id="QGU01894.1"/>
    </source>
</evidence>
<keyword evidence="1" id="KW-0472">Membrane</keyword>
<dbReference type="AlphaFoldDB" id="A0A6B8VK99"/>
<evidence type="ECO:0000256" key="1">
    <source>
        <dbReference type="SAM" id="Phobius"/>
    </source>
</evidence>
<feature type="transmembrane region" description="Helical" evidence="1">
    <location>
        <begin position="390"/>
        <end position="412"/>
    </location>
</feature>
<dbReference type="EMBL" id="CP046452">
    <property type="protein sequence ID" value="QGU01894.1"/>
    <property type="molecule type" value="Genomic_DNA"/>
</dbReference>
<feature type="transmembrane region" description="Helical" evidence="1">
    <location>
        <begin position="488"/>
        <end position="507"/>
    </location>
</feature>
<feature type="transmembrane region" description="Helical" evidence="1">
    <location>
        <begin position="544"/>
        <end position="563"/>
    </location>
</feature>
<feature type="transmembrane region" description="Helical" evidence="1">
    <location>
        <begin position="107"/>
        <end position="127"/>
    </location>
</feature>
<name>A0A6B8VK99_9CORY</name>
<feature type="transmembrane region" description="Helical" evidence="1">
    <location>
        <begin position="453"/>
        <end position="476"/>
    </location>
</feature>
<feature type="transmembrane region" description="Helical" evidence="1">
    <location>
        <begin position="233"/>
        <end position="251"/>
    </location>
</feature>